<dbReference type="Gene3D" id="2.30.24.10">
    <property type="entry name" value="CAT RNA-binding domain"/>
    <property type="match status" value="1"/>
</dbReference>
<organism evidence="3 4">
    <name type="scientific">Candidatus Enterococcus murrayae</name>
    <dbReference type="NCBI Taxonomy" id="2815321"/>
    <lineage>
        <taxon>Bacteria</taxon>
        <taxon>Bacillati</taxon>
        <taxon>Bacillota</taxon>
        <taxon>Bacilli</taxon>
        <taxon>Lactobacillales</taxon>
        <taxon>Enterococcaceae</taxon>
        <taxon>Enterococcus</taxon>
    </lineage>
</organism>
<name>A0ABS3HIB2_9ENTE</name>
<dbReference type="Proteomes" id="UP000664495">
    <property type="component" value="Unassembled WGS sequence"/>
</dbReference>
<dbReference type="SMART" id="SM01061">
    <property type="entry name" value="CAT_RBD"/>
    <property type="match status" value="1"/>
</dbReference>
<dbReference type="PANTHER" id="PTHR30185:SF15">
    <property type="entry name" value="CRYPTIC BETA-GLUCOSIDE BGL OPERON ANTITERMINATOR"/>
    <property type="match status" value="1"/>
</dbReference>
<evidence type="ECO:0000256" key="1">
    <source>
        <dbReference type="ARBA" id="ARBA00022737"/>
    </source>
</evidence>
<reference evidence="3 4" key="1">
    <citation type="submission" date="2021-03" db="EMBL/GenBank/DDBJ databases">
        <title>Enterococcal diversity collection.</title>
        <authorList>
            <person name="Gilmore M.S."/>
            <person name="Schwartzman J."/>
            <person name="Van Tyne D."/>
            <person name="Martin M."/>
            <person name="Earl A.M."/>
            <person name="Manson A.L."/>
            <person name="Straub T."/>
            <person name="Salamzade R."/>
            <person name="Saavedra J."/>
            <person name="Lebreton F."/>
            <person name="Prichula J."/>
            <person name="Schaufler K."/>
            <person name="Gaca A."/>
            <person name="Sgardioli B."/>
            <person name="Wagenaar J."/>
            <person name="Strong T."/>
        </authorList>
    </citation>
    <scope>NUCLEOTIDE SEQUENCE [LARGE SCALE GENOMIC DNA]</scope>
    <source>
        <strain evidence="3 4">MJM16</strain>
    </source>
</reference>
<dbReference type="InterPro" id="IPR004341">
    <property type="entry name" value="CAT_RNA-bd_dom"/>
</dbReference>
<evidence type="ECO:0000259" key="2">
    <source>
        <dbReference type="PROSITE" id="PS51372"/>
    </source>
</evidence>
<dbReference type="InterPro" id="IPR011608">
    <property type="entry name" value="PRD"/>
</dbReference>
<dbReference type="Pfam" id="PF03123">
    <property type="entry name" value="CAT_RBD"/>
    <property type="match status" value="1"/>
</dbReference>
<dbReference type="NCBIfam" id="NF046042">
    <property type="entry name" value="LicT"/>
    <property type="match status" value="1"/>
</dbReference>
<dbReference type="Gene3D" id="1.10.1790.10">
    <property type="entry name" value="PRD domain"/>
    <property type="match status" value="2"/>
</dbReference>
<dbReference type="PANTHER" id="PTHR30185">
    <property type="entry name" value="CRYPTIC BETA-GLUCOSIDE BGL OPERON ANTITERMINATOR"/>
    <property type="match status" value="1"/>
</dbReference>
<accession>A0ABS3HIB2</accession>
<protein>
    <submittedName>
        <fullName evidence="3">PRD domain-containing protein</fullName>
    </submittedName>
</protein>
<gene>
    <name evidence="3" type="ORF">JZO85_10255</name>
</gene>
<dbReference type="InterPro" id="IPR036650">
    <property type="entry name" value="CAT_RNA-bd_dom_sf"/>
</dbReference>
<keyword evidence="4" id="KW-1185">Reference proteome</keyword>
<dbReference type="SUPFAM" id="SSF50151">
    <property type="entry name" value="SacY-like RNA-binding domain"/>
    <property type="match status" value="1"/>
</dbReference>
<comment type="caution">
    <text evidence="3">The sequence shown here is derived from an EMBL/GenBank/DDBJ whole genome shotgun (WGS) entry which is preliminary data.</text>
</comment>
<dbReference type="Pfam" id="PF00874">
    <property type="entry name" value="PRD"/>
    <property type="match status" value="2"/>
</dbReference>
<proteinExistence type="predicted"/>
<sequence length="280" mass="32287">MKIVKPLNNNVVLAVNNSNEEVVLMGKGVAYQKKVGDSIDAEDAEKVFTLTNELVTKQLQELLTSLPPEYVMLADRVISHAKKVLNKELSESLYISLADHIFSSVQRFIGGNVTKNVMLWDIQRFYASEYQIGLLTLEWINESFKVQLPEDEAGLIALHIVDAELNTEESIANEVTQLIQEISNFVRYHFKMDFSPDSVSYFRFVTHLKFFAKRFFTMDKQPAETDPDLFSLVTAKYPDAFECVKKIEEFLHRKYQFTITEDDQLYLTIHIEKLIKEARG</sequence>
<dbReference type="PROSITE" id="PS51372">
    <property type="entry name" value="PRD_2"/>
    <property type="match status" value="2"/>
</dbReference>
<dbReference type="SUPFAM" id="SSF63520">
    <property type="entry name" value="PTS-regulatory domain, PRD"/>
    <property type="match status" value="2"/>
</dbReference>
<feature type="domain" description="PRD" evidence="2">
    <location>
        <begin position="170"/>
        <end position="280"/>
    </location>
</feature>
<evidence type="ECO:0000313" key="3">
    <source>
        <dbReference type="EMBL" id="MBO0452654.1"/>
    </source>
</evidence>
<feature type="domain" description="PRD" evidence="2">
    <location>
        <begin position="65"/>
        <end position="169"/>
    </location>
</feature>
<dbReference type="InterPro" id="IPR050661">
    <property type="entry name" value="BglG_antiterminators"/>
</dbReference>
<dbReference type="InterPro" id="IPR036634">
    <property type="entry name" value="PRD_sf"/>
</dbReference>
<keyword evidence="1" id="KW-0677">Repeat</keyword>
<dbReference type="EMBL" id="JAFLVR010000021">
    <property type="protein sequence ID" value="MBO0452654.1"/>
    <property type="molecule type" value="Genomic_DNA"/>
</dbReference>
<evidence type="ECO:0000313" key="4">
    <source>
        <dbReference type="Proteomes" id="UP000664495"/>
    </source>
</evidence>
<dbReference type="RefSeq" id="WP_207108426.1">
    <property type="nucleotide sequence ID" value="NZ_JAFLVR010000021.1"/>
</dbReference>